<accession>A0A8S1HN67</accession>
<evidence type="ECO:0000313" key="3">
    <source>
        <dbReference type="EMBL" id="CAD6194600.1"/>
    </source>
</evidence>
<evidence type="ECO:0000256" key="1">
    <source>
        <dbReference type="SAM" id="MobiDB-lite"/>
    </source>
</evidence>
<dbReference type="CDD" id="cd16119">
    <property type="entry name" value="UBX_UBXN6"/>
    <property type="match status" value="1"/>
</dbReference>
<dbReference type="GO" id="GO:0005737">
    <property type="term" value="C:cytoplasm"/>
    <property type="evidence" value="ECO:0007669"/>
    <property type="project" value="TreeGrafter"/>
</dbReference>
<dbReference type="InterPro" id="IPR029071">
    <property type="entry name" value="Ubiquitin-like_domsf"/>
</dbReference>
<dbReference type="Proteomes" id="UP000835052">
    <property type="component" value="Unassembled WGS sequence"/>
</dbReference>
<name>A0A8S1HN67_9PELO</name>
<sequence>MIAQRELEEERRKTNESVRSKERTETDVREFDHSSAISGVCFTCELLGEDVSKPKEELMRDLEEFLTEQALSNEDDRVIPAVLMIYSLNKSAQKEIAIETLCKYLQNILEHPGEEKYQRIRVSNKAFQERVANVKGGRTFLESVDDGVLIGALEALKNGQCVPVKVSRCRKVFSIKEGQKIVSPKIPPDFYNLSAEELKKEQQMKTEQVERMLTLRTKEMRLKDDQLRNYKYKYTLIRVRIPGNFLLQGVFGCHEPVCAVRLFVANVLSEEASCCEFTLRDAAGSALDDDSASIADYGLAPAAVLHFDIAPIAHDILRDDIRDSAEPFSS</sequence>
<gene>
    <name evidence="3" type="ORF">CAUJ_LOCUS10519</name>
</gene>
<dbReference type="PANTHER" id="PTHR23153">
    <property type="entry name" value="UBX-RELATED"/>
    <property type="match status" value="1"/>
</dbReference>
<dbReference type="SUPFAM" id="SSF143503">
    <property type="entry name" value="PUG domain-like"/>
    <property type="match status" value="1"/>
</dbReference>
<dbReference type="SUPFAM" id="SSF54236">
    <property type="entry name" value="Ubiquitin-like"/>
    <property type="match status" value="1"/>
</dbReference>
<evidence type="ECO:0000259" key="2">
    <source>
        <dbReference type="Pfam" id="PF09409"/>
    </source>
</evidence>
<protein>
    <recommendedName>
        <fullName evidence="2">PUB domain-containing protein</fullName>
    </recommendedName>
</protein>
<keyword evidence="4" id="KW-1185">Reference proteome</keyword>
<dbReference type="SMART" id="SM00580">
    <property type="entry name" value="PUG"/>
    <property type="match status" value="1"/>
</dbReference>
<dbReference type="EMBL" id="CAJGYM010000046">
    <property type="protein sequence ID" value="CAD6194600.1"/>
    <property type="molecule type" value="Genomic_DNA"/>
</dbReference>
<dbReference type="InterPro" id="IPR036339">
    <property type="entry name" value="PUB-like_dom_sf"/>
</dbReference>
<dbReference type="OrthoDB" id="49605at2759"/>
<reference evidence="3" key="1">
    <citation type="submission" date="2020-10" db="EMBL/GenBank/DDBJ databases">
        <authorList>
            <person name="Kikuchi T."/>
        </authorList>
    </citation>
    <scope>NUCLEOTIDE SEQUENCE</scope>
    <source>
        <strain evidence="3">NKZ352</strain>
    </source>
</reference>
<dbReference type="Gene3D" id="1.20.58.2190">
    <property type="match status" value="1"/>
</dbReference>
<proteinExistence type="predicted"/>
<dbReference type="InterPro" id="IPR018997">
    <property type="entry name" value="PUB_domain"/>
</dbReference>
<dbReference type="PANTHER" id="PTHR23153:SF38">
    <property type="entry name" value="UBX DOMAIN-CONTAINING PROTEIN 6"/>
    <property type="match status" value="1"/>
</dbReference>
<feature type="domain" description="PUB" evidence="2">
    <location>
        <begin position="94"/>
        <end position="143"/>
    </location>
</feature>
<organism evidence="3 4">
    <name type="scientific">Caenorhabditis auriculariae</name>
    <dbReference type="NCBI Taxonomy" id="2777116"/>
    <lineage>
        <taxon>Eukaryota</taxon>
        <taxon>Metazoa</taxon>
        <taxon>Ecdysozoa</taxon>
        <taxon>Nematoda</taxon>
        <taxon>Chromadorea</taxon>
        <taxon>Rhabditida</taxon>
        <taxon>Rhabditina</taxon>
        <taxon>Rhabditomorpha</taxon>
        <taxon>Rhabditoidea</taxon>
        <taxon>Rhabditidae</taxon>
        <taxon>Peloderinae</taxon>
        <taxon>Caenorhabditis</taxon>
    </lineage>
</organism>
<comment type="caution">
    <text evidence="3">The sequence shown here is derived from an EMBL/GenBank/DDBJ whole genome shotgun (WGS) entry which is preliminary data.</text>
</comment>
<dbReference type="Pfam" id="PF09409">
    <property type="entry name" value="PUB"/>
    <property type="match status" value="1"/>
</dbReference>
<dbReference type="AlphaFoldDB" id="A0A8S1HN67"/>
<feature type="region of interest" description="Disordered" evidence="1">
    <location>
        <begin position="1"/>
        <end position="27"/>
    </location>
</feature>
<evidence type="ECO:0000313" key="4">
    <source>
        <dbReference type="Proteomes" id="UP000835052"/>
    </source>
</evidence>